<name>A0ACB5T0F7_AMBMO</name>
<keyword evidence="2" id="KW-1185">Reference proteome</keyword>
<comment type="caution">
    <text evidence="1">The sequence shown here is derived from an EMBL/GenBank/DDBJ whole genome shotgun (WGS) entry which is preliminary data.</text>
</comment>
<evidence type="ECO:0000313" key="2">
    <source>
        <dbReference type="Proteomes" id="UP001165064"/>
    </source>
</evidence>
<sequence length="571" mass="62963">MASSISNRDSNSNSEDKENFEKSIQYSTPSPTPNNNEIPRILGMQGKKLHLLVTLMASNCFLLFGYDQGVMGSLLTLPAFRDTFPSIDVTAHPDNSTMQGFTIAVYEIGCLFGALSVMYVGDKLGRTKCMFLGCSIMIIGAILQCTSFSIAQMIVARIVTGVGNGMNTSTVPMWQAECAKPKDRGRLVMLSGALISGGIAIAYIVDFGFYFTHGQISWRFPVAFQILFALIVLPVVLKFPESPRWLCKNNRYDDAARVFAALEGTTVDDPEVLAELEDVNESLAEEHLVGGINEQLKKMFHQGEHRNLHRVMLALWSQIFQQISGINLITYYAGTIFETYIGMSPLNSRILAMCNGIEYFFASLIPLFLIEKLGRRKMLIAGALGQAFCMAILTGVTWGSAHTDNKATPIVAAVFLFGFNTCFAFAYLGGSWLLQAELPPISVRAPSNALSTAGNWSFNFMVVMITPVAFENIDCYTYTIFAVLNILMAPALYFLYPETAGRTLEELDDIFGQCDPWKPWQVVGIAKRHPHLSHPSQTESALAKARSLNEQGLLKPAPQGEHIEKVPTIES</sequence>
<organism evidence="1 2">
    <name type="scientific">Ambrosiozyma monospora</name>
    <name type="common">Yeast</name>
    <name type="synonym">Endomycopsis monosporus</name>
    <dbReference type="NCBI Taxonomy" id="43982"/>
    <lineage>
        <taxon>Eukaryota</taxon>
        <taxon>Fungi</taxon>
        <taxon>Dikarya</taxon>
        <taxon>Ascomycota</taxon>
        <taxon>Saccharomycotina</taxon>
        <taxon>Pichiomycetes</taxon>
        <taxon>Pichiales</taxon>
        <taxon>Pichiaceae</taxon>
        <taxon>Ambrosiozyma</taxon>
    </lineage>
</organism>
<protein>
    <submittedName>
        <fullName evidence="1">Unnamed protein product</fullName>
    </submittedName>
</protein>
<reference evidence="1" key="1">
    <citation type="submission" date="2023-04" db="EMBL/GenBank/DDBJ databases">
        <title>Ambrosiozyma monospora NBRC 10751.</title>
        <authorList>
            <person name="Ichikawa N."/>
            <person name="Sato H."/>
            <person name="Tonouchi N."/>
        </authorList>
    </citation>
    <scope>NUCLEOTIDE SEQUENCE</scope>
    <source>
        <strain evidence="1">NBRC 10751</strain>
    </source>
</reference>
<dbReference type="Proteomes" id="UP001165064">
    <property type="component" value="Unassembled WGS sequence"/>
</dbReference>
<gene>
    <name evidence="1" type="ORF">Amon02_000322100</name>
</gene>
<evidence type="ECO:0000313" key="1">
    <source>
        <dbReference type="EMBL" id="GME77904.1"/>
    </source>
</evidence>
<dbReference type="EMBL" id="BSXS01002001">
    <property type="protein sequence ID" value="GME77904.1"/>
    <property type="molecule type" value="Genomic_DNA"/>
</dbReference>
<accession>A0ACB5T0F7</accession>
<proteinExistence type="predicted"/>